<dbReference type="GO" id="GO:0061630">
    <property type="term" value="F:ubiquitin protein ligase activity"/>
    <property type="evidence" value="ECO:0007669"/>
    <property type="project" value="TreeGrafter"/>
</dbReference>
<evidence type="ECO:0008006" key="3">
    <source>
        <dbReference type="Google" id="ProtNLM"/>
    </source>
</evidence>
<dbReference type="SUPFAM" id="SSF63825">
    <property type="entry name" value="YWTD domain"/>
    <property type="match status" value="1"/>
</dbReference>
<organism evidence="2">
    <name type="scientific">marine sediment metagenome</name>
    <dbReference type="NCBI Taxonomy" id="412755"/>
    <lineage>
        <taxon>unclassified sequences</taxon>
        <taxon>metagenomes</taxon>
        <taxon>ecological metagenomes</taxon>
    </lineage>
</organism>
<dbReference type="InterPro" id="IPR050952">
    <property type="entry name" value="TRIM-NHL_E3_ligases"/>
</dbReference>
<feature type="non-terminal residue" evidence="2">
    <location>
        <position position="1"/>
    </location>
</feature>
<dbReference type="GO" id="GO:0008270">
    <property type="term" value="F:zinc ion binding"/>
    <property type="evidence" value="ECO:0007669"/>
    <property type="project" value="UniProtKB-KW"/>
</dbReference>
<dbReference type="AlphaFoldDB" id="A0A0F9TTV0"/>
<dbReference type="GO" id="GO:0000209">
    <property type="term" value="P:protein polyubiquitination"/>
    <property type="evidence" value="ECO:0007669"/>
    <property type="project" value="TreeGrafter"/>
</dbReference>
<dbReference type="PANTHER" id="PTHR24104">
    <property type="entry name" value="E3 UBIQUITIN-PROTEIN LIGASE NHLRC1-RELATED"/>
    <property type="match status" value="1"/>
</dbReference>
<dbReference type="PROSITE" id="PS51125">
    <property type="entry name" value="NHL"/>
    <property type="match status" value="1"/>
</dbReference>
<sequence>QKGEGPGQLSNPTDIYIDDKDLIYVCDSGNNRISIFNEQGDFVSSIDFKEYSAGKIIGINPFGAIILRVDKTSIESSMSFITRAYFINMYSDRFDFKKNLYSISVPIMQHFRKGEKGIALSIPFQKELCWTLDSSGNVYIAESQTYEIQVFSPLGKQIYRIEKEHEPSKILKADIDNYVKEQFQFDKKERIFWSMTIKQKLRVPELKPILEKFFFAEDKLFVLRSENGNKERSFFDVFDSKGKYSWKMRLKISPWLWKNNKIYTVEKDKNGYHVIKSYKVFWHL</sequence>
<accession>A0A0F9TTV0</accession>
<dbReference type="Pfam" id="PF01436">
    <property type="entry name" value="NHL"/>
    <property type="match status" value="1"/>
</dbReference>
<dbReference type="PANTHER" id="PTHR24104:SF25">
    <property type="entry name" value="PROTEIN LIN-41"/>
    <property type="match status" value="1"/>
</dbReference>
<evidence type="ECO:0000256" key="1">
    <source>
        <dbReference type="ARBA" id="ARBA00022737"/>
    </source>
</evidence>
<protein>
    <recommendedName>
        <fullName evidence="3">6-bladed beta-propeller</fullName>
    </recommendedName>
</protein>
<gene>
    <name evidence="2" type="ORF">LCGC14_0689710</name>
</gene>
<dbReference type="EMBL" id="LAZR01001430">
    <property type="protein sequence ID" value="KKN44783.1"/>
    <property type="molecule type" value="Genomic_DNA"/>
</dbReference>
<dbReference type="InterPro" id="IPR011042">
    <property type="entry name" value="6-blade_b-propeller_TolB-like"/>
</dbReference>
<name>A0A0F9TTV0_9ZZZZ</name>
<evidence type="ECO:0000313" key="2">
    <source>
        <dbReference type="EMBL" id="KKN44783.1"/>
    </source>
</evidence>
<dbReference type="InterPro" id="IPR001258">
    <property type="entry name" value="NHL_repeat"/>
</dbReference>
<dbReference type="Gene3D" id="2.120.10.30">
    <property type="entry name" value="TolB, C-terminal domain"/>
    <property type="match status" value="1"/>
</dbReference>
<dbReference type="GO" id="GO:0043161">
    <property type="term" value="P:proteasome-mediated ubiquitin-dependent protein catabolic process"/>
    <property type="evidence" value="ECO:0007669"/>
    <property type="project" value="TreeGrafter"/>
</dbReference>
<keyword evidence="1" id="KW-0677">Repeat</keyword>
<proteinExistence type="predicted"/>
<reference evidence="2" key="1">
    <citation type="journal article" date="2015" name="Nature">
        <title>Complex archaea that bridge the gap between prokaryotes and eukaryotes.</title>
        <authorList>
            <person name="Spang A."/>
            <person name="Saw J.H."/>
            <person name="Jorgensen S.L."/>
            <person name="Zaremba-Niedzwiedzka K."/>
            <person name="Martijn J."/>
            <person name="Lind A.E."/>
            <person name="van Eijk R."/>
            <person name="Schleper C."/>
            <person name="Guy L."/>
            <person name="Ettema T.J."/>
        </authorList>
    </citation>
    <scope>NUCLEOTIDE SEQUENCE</scope>
</reference>
<comment type="caution">
    <text evidence="2">The sequence shown here is derived from an EMBL/GenBank/DDBJ whole genome shotgun (WGS) entry which is preliminary data.</text>
</comment>